<dbReference type="Gene3D" id="3.90.550.10">
    <property type="entry name" value="Spore Coat Polysaccharide Biosynthesis Protein SpsA, Chain A"/>
    <property type="match status" value="1"/>
</dbReference>
<dbReference type="SUPFAM" id="SSF53448">
    <property type="entry name" value="Nucleotide-diphospho-sugar transferases"/>
    <property type="match status" value="1"/>
</dbReference>
<dbReference type="EC" id="2.4.2.42" evidence="11"/>
<dbReference type="InterPro" id="IPR029044">
    <property type="entry name" value="Nucleotide-diphossugar_trans"/>
</dbReference>
<evidence type="ECO:0000256" key="10">
    <source>
        <dbReference type="ARBA" id="ARBA00037301"/>
    </source>
</evidence>
<keyword evidence="4" id="KW-0808">Transferase</keyword>
<dbReference type="AlphaFoldDB" id="A0AAN8XVB7"/>
<proteinExistence type="inferred from homology"/>
<protein>
    <recommendedName>
        <fullName evidence="11">UDP-D-xylose:beta-D-glucoside alpha-1,3-D-xylosyltransferase</fullName>
        <ecNumber evidence="11">2.4.2.42</ecNumber>
    </recommendedName>
</protein>
<keyword evidence="9" id="KW-0325">Glycoprotein</keyword>
<gene>
    <name evidence="13" type="ORF">SK128_013532</name>
</gene>
<comment type="function">
    <text evidence="10">Glycosyltransferase which elongates the O-linked glucose attached to EGF-like repeats in the extracellular domain of Notch proteins by catalyzing the addition of xylose.</text>
</comment>
<sequence>MIRYCTLAFFIRAMKIRVFCLVLSLLCLFFLWRPDYVHYKALQESKVPAQIDHNIDQIEHNISETVLTNNDRDVYAKPQFAIVACRDESSPSAKKGFQQHLGRITILLKSAAILTGTTLTFNIASNSEAVYEEVVNIVKEWPLQYKNRLVFNPRREIFYPEEFEYINEHYKLCSAAKLFLKDVFHDMDSLIFLDTDMIFMQPPEDLWKEFKNFETRNVIGLIPHLHHYNPPFNDFPVYGFTGINSGVLLLNLTRIRKFPWNDSIRDTLSKYKLKVLKYSDQEIINIMFSRNNEKYVYEVGCEWNYGRWLCFHGRQICSGAASRGVALLHAKGDQPKMKDLIRAWREFDMNSPIQDLVSMMDKYLANPEKRQCGEIENINDILTKGFKRHFNLEE</sequence>
<evidence type="ECO:0000313" key="14">
    <source>
        <dbReference type="Proteomes" id="UP001381693"/>
    </source>
</evidence>
<dbReference type="GO" id="GO:0140563">
    <property type="term" value="F:UDP-D-xylose:beta-D-glucoside alpha-1,3-D-xylosyltransferase activity"/>
    <property type="evidence" value="ECO:0007669"/>
    <property type="project" value="UniProtKB-EC"/>
</dbReference>
<evidence type="ECO:0000256" key="4">
    <source>
        <dbReference type="ARBA" id="ARBA00022679"/>
    </source>
</evidence>
<evidence type="ECO:0000256" key="8">
    <source>
        <dbReference type="ARBA" id="ARBA00023136"/>
    </source>
</evidence>
<dbReference type="EMBL" id="JAXCGZ010001924">
    <property type="protein sequence ID" value="KAK7085010.1"/>
    <property type="molecule type" value="Genomic_DNA"/>
</dbReference>
<keyword evidence="7" id="KW-1133">Transmembrane helix</keyword>
<evidence type="ECO:0000256" key="5">
    <source>
        <dbReference type="ARBA" id="ARBA00022692"/>
    </source>
</evidence>
<reference evidence="13 14" key="1">
    <citation type="submission" date="2023-11" db="EMBL/GenBank/DDBJ databases">
        <title>Halocaridina rubra genome assembly.</title>
        <authorList>
            <person name="Smith C."/>
        </authorList>
    </citation>
    <scope>NUCLEOTIDE SEQUENCE [LARGE SCALE GENOMIC DNA]</scope>
    <source>
        <strain evidence="13">EP-1</strain>
        <tissue evidence="13">Whole</tissue>
    </source>
</reference>
<keyword evidence="8" id="KW-0472">Membrane</keyword>
<accession>A0AAN8XVB7</accession>
<dbReference type="PANTHER" id="PTHR46012">
    <property type="entry name" value="IP22168P"/>
    <property type="match status" value="1"/>
</dbReference>
<comment type="subcellular location">
    <subcellularLocation>
        <location evidence="1">Membrane</location>
        <topology evidence="1">Single-pass type II membrane protein</topology>
    </subcellularLocation>
</comment>
<evidence type="ECO:0000256" key="12">
    <source>
        <dbReference type="ARBA" id="ARBA00049181"/>
    </source>
</evidence>
<dbReference type="GO" id="GO:0016020">
    <property type="term" value="C:membrane"/>
    <property type="evidence" value="ECO:0007669"/>
    <property type="project" value="UniProtKB-SubCell"/>
</dbReference>
<evidence type="ECO:0000256" key="7">
    <source>
        <dbReference type="ARBA" id="ARBA00022989"/>
    </source>
</evidence>
<organism evidence="13 14">
    <name type="scientific">Halocaridina rubra</name>
    <name type="common">Hawaiian red shrimp</name>
    <dbReference type="NCBI Taxonomy" id="373956"/>
    <lineage>
        <taxon>Eukaryota</taxon>
        <taxon>Metazoa</taxon>
        <taxon>Ecdysozoa</taxon>
        <taxon>Arthropoda</taxon>
        <taxon>Crustacea</taxon>
        <taxon>Multicrustacea</taxon>
        <taxon>Malacostraca</taxon>
        <taxon>Eumalacostraca</taxon>
        <taxon>Eucarida</taxon>
        <taxon>Decapoda</taxon>
        <taxon>Pleocyemata</taxon>
        <taxon>Caridea</taxon>
        <taxon>Atyoidea</taxon>
        <taxon>Atyidae</taxon>
        <taxon>Halocaridina</taxon>
    </lineage>
</organism>
<evidence type="ECO:0000256" key="1">
    <source>
        <dbReference type="ARBA" id="ARBA00004606"/>
    </source>
</evidence>
<dbReference type="Proteomes" id="UP001381693">
    <property type="component" value="Unassembled WGS sequence"/>
</dbReference>
<keyword evidence="14" id="KW-1185">Reference proteome</keyword>
<keyword evidence="5" id="KW-0812">Transmembrane</keyword>
<evidence type="ECO:0000256" key="2">
    <source>
        <dbReference type="ARBA" id="ARBA00006351"/>
    </source>
</evidence>
<evidence type="ECO:0000256" key="6">
    <source>
        <dbReference type="ARBA" id="ARBA00022968"/>
    </source>
</evidence>
<evidence type="ECO:0000313" key="13">
    <source>
        <dbReference type="EMBL" id="KAK7085010.1"/>
    </source>
</evidence>
<dbReference type="GO" id="GO:0016266">
    <property type="term" value="P:protein O-linked glycosylation via N-acetyl-galactosamine"/>
    <property type="evidence" value="ECO:0007669"/>
    <property type="project" value="TreeGrafter"/>
</dbReference>
<dbReference type="InterPro" id="IPR051993">
    <property type="entry name" value="Glycosyltransferase_8"/>
</dbReference>
<dbReference type="PANTHER" id="PTHR46012:SF2">
    <property type="entry name" value="IP22168P"/>
    <property type="match status" value="1"/>
</dbReference>
<keyword evidence="6" id="KW-0735">Signal-anchor</keyword>
<comment type="similarity">
    <text evidence="2">Belongs to the glycosyltransferase 8 family.</text>
</comment>
<comment type="catalytic activity">
    <reaction evidence="12">
        <text>3-O-(beta-D-glucosyl)-L-seryl-[EGF-like domain protein] + UDP-alpha-D-xylose = 3-O-[alpha-D-xylosyl-(1-&gt;3)-beta-D-glucosyl]-L-seryl-[EGF-like domain protein] + UDP + H(+)</text>
        <dbReference type="Rhea" id="RHEA:56064"/>
        <dbReference type="Rhea" id="RHEA-COMP:14610"/>
        <dbReference type="Rhea" id="RHEA-COMP:14611"/>
        <dbReference type="ChEBI" id="CHEBI:15378"/>
        <dbReference type="ChEBI" id="CHEBI:57632"/>
        <dbReference type="ChEBI" id="CHEBI:58223"/>
        <dbReference type="ChEBI" id="CHEBI:140575"/>
        <dbReference type="ChEBI" id="CHEBI:140576"/>
        <dbReference type="EC" id="2.4.2.42"/>
    </reaction>
</comment>
<dbReference type="Pfam" id="PF01501">
    <property type="entry name" value="Glyco_transf_8"/>
    <property type="match status" value="1"/>
</dbReference>
<comment type="caution">
    <text evidence="13">The sequence shown here is derived from an EMBL/GenBank/DDBJ whole genome shotgun (WGS) entry which is preliminary data.</text>
</comment>
<evidence type="ECO:0000256" key="3">
    <source>
        <dbReference type="ARBA" id="ARBA00022676"/>
    </source>
</evidence>
<dbReference type="InterPro" id="IPR002495">
    <property type="entry name" value="Glyco_trans_8"/>
</dbReference>
<name>A0AAN8XVB7_HALRR</name>
<evidence type="ECO:0000256" key="11">
    <source>
        <dbReference type="ARBA" id="ARBA00038854"/>
    </source>
</evidence>
<keyword evidence="3" id="KW-0328">Glycosyltransferase</keyword>
<evidence type="ECO:0000256" key="9">
    <source>
        <dbReference type="ARBA" id="ARBA00023180"/>
    </source>
</evidence>